<evidence type="ECO:0000256" key="6">
    <source>
        <dbReference type="ARBA" id="ARBA00023237"/>
    </source>
</evidence>
<comment type="caution">
    <text evidence="9">The sequence shown here is derived from an EMBL/GenBank/DDBJ whole genome shotgun (WGS) entry which is preliminary data.</text>
</comment>
<feature type="domain" description="TonB-dependent receptor plug" evidence="8">
    <location>
        <begin position="248"/>
        <end position="355"/>
    </location>
</feature>
<dbReference type="GO" id="GO:0009279">
    <property type="term" value="C:cell outer membrane"/>
    <property type="evidence" value="ECO:0007669"/>
    <property type="project" value="UniProtKB-SubCell"/>
</dbReference>
<dbReference type="Proteomes" id="UP000009872">
    <property type="component" value="Unassembled WGS sequence"/>
</dbReference>
<evidence type="ECO:0000256" key="2">
    <source>
        <dbReference type="ARBA" id="ARBA00022448"/>
    </source>
</evidence>
<sequence length="1141" mass="127550">MHHHLSPGESKHQKTFFSIHSKYKDMKINPLLSLFIVQNQSFKDYFRIMRISLFLLFACAFQLLAVNTEAQNSIISFPSNSISVGQLIEEIEKQTDYLVVYSNREIDTNRQVTIQNKSAKVSSYLKETLAEVGIGYKFENDYIILSKNNSLLDRMQQQEKVTGIVTDVKGEPVIGANVSVVGKSIGTITDIDGKFAIQASQGNTLQISFIGYKAQTTKVTGKHIAIVLQEDMEMLDEVVVIGYGTVKKSDLTGSVSSISQKNIKDQPMTRLDQALSGRIPGVVVITNSGAPEQSTQIRIRGANSIYGGNSPLYIVDGVPNTDLFNNLAPNDIQSIEVLKDASATAIYGSRGANGVILVTTKRGAEGKTNIHLETEQSISTIAKKLDLLSASEYAEFYNEYRREKGATQDFFSQDEITQWKKNGGTDWQDLMFRTAHTQNYKLSISGGIPKLQYLVSMNMMDIEGILKESKSQKFSLRSNITADVTNWLKMNLDVNAVRRKTNKNGPRGGVGTIIADAITYSPTLKLKDEEGNWLRDNINSTKDNPYGRLTQDLDESYTNYLAANLQFMVQLPVKGLSLNFQGAAHYKDYKNRWMKSNANDLRAQNNSANNNQNDSFDWYNVNQINYVREWKDHKLNLMGAMEVSQSTTTGLSNEVANLRTESVDFWNLSLGDMNLFSNSFSRSSLVSFMGRAMYQFKDRYLLTATIRRDGSSKFQGKNKWGNFPSVAVAWRMSEESFIKNLNIFDVLKLRMSWGNTGNQAIGAYSTLGLLAESKYGWGGTSDYPGYGVSGPATPNLTWEKTTQYDLGLDMAFANNRILANIDVYQKNTTGLLLKKPIPYYDGGGTTWVNLGEVKNRGLEFSLTGIPIQSKNLVWESTFNVSYSKNEVVSLGDETRLHPGTKLDQASLNTAVLQVGKPLGSIYGYIWEGLWRTDEAEEAAKWGQKPGDNKFKEKNVNYKLESDDADIIGQAFPDVILGWSNTIKWKNLDFNLFFQGSLGADRLNLSRYLTNECVSDSRFITSKEGYYNRWTPENQNTKIPNPFSSTINSRFETAQYLEKADYLRLKNVSIAYTIPRAKTKFADVRISLSAQNLFTITSYTGYDPEGTMDITSNGGNSDINAGVDGGSYPLPRTFTLGLGFSF</sequence>
<keyword evidence="5 7" id="KW-0472">Membrane</keyword>
<dbReference type="Gene3D" id="2.60.40.1120">
    <property type="entry name" value="Carboxypeptidase-like, regulatory domain"/>
    <property type="match status" value="1"/>
</dbReference>
<dbReference type="SUPFAM" id="SSF49464">
    <property type="entry name" value="Carboxypeptidase regulatory domain-like"/>
    <property type="match status" value="1"/>
</dbReference>
<comment type="similarity">
    <text evidence="7">Belongs to the TonB-dependent receptor family.</text>
</comment>
<evidence type="ECO:0000256" key="7">
    <source>
        <dbReference type="PROSITE-ProRule" id="PRU01360"/>
    </source>
</evidence>
<evidence type="ECO:0000313" key="9">
    <source>
        <dbReference type="EMBL" id="EKU90205.1"/>
    </source>
</evidence>
<gene>
    <name evidence="9" type="ORF">HMPREF9447_02715</name>
</gene>
<dbReference type="PATRIC" id="fig|742727.4.peg.2779"/>
<proteinExistence type="inferred from homology"/>
<evidence type="ECO:0000313" key="10">
    <source>
        <dbReference type="Proteomes" id="UP000009872"/>
    </source>
</evidence>
<dbReference type="STRING" id="742727.HMPREF9447_02715"/>
<keyword evidence="3 7" id="KW-1134">Transmembrane beta strand</keyword>
<dbReference type="SUPFAM" id="SSF56935">
    <property type="entry name" value="Porins"/>
    <property type="match status" value="1"/>
</dbReference>
<comment type="subcellular location">
    <subcellularLocation>
        <location evidence="1 7">Cell outer membrane</location>
        <topology evidence="1 7">Multi-pass membrane protein</topology>
    </subcellularLocation>
</comment>
<evidence type="ECO:0000256" key="4">
    <source>
        <dbReference type="ARBA" id="ARBA00022692"/>
    </source>
</evidence>
<dbReference type="Pfam" id="PF13715">
    <property type="entry name" value="CarbopepD_reg_2"/>
    <property type="match status" value="1"/>
</dbReference>
<dbReference type="InterPro" id="IPR023996">
    <property type="entry name" value="TonB-dep_OMP_SusC/RagA"/>
</dbReference>
<keyword evidence="10" id="KW-1185">Reference proteome</keyword>
<dbReference type="InterPro" id="IPR023997">
    <property type="entry name" value="TonB-dep_OMP_SusC/RagA_CS"/>
</dbReference>
<dbReference type="EMBL" id="ADLF01000010">
    <property type="protein sequence ID" value="EKU90205.1"/>
    <property type="molecule type" value="Genomic_DNA"/>
</dbReference>
<dbReference type="FunFam" id="2.170.130.10:FF:000008">
    <property type="entry name" value="SusC/RagA family TonB-linked outer membrane protein"/>
    <property type="match status" value="1"/>
</dbReference>
<protein>
    <submittedName>
        <fullName evidence="9">SusC/RagA family TonB-linked outer membrane protein</fullName>
    </submittedName>
</protein>
<reference evidence="9 10" key="1">
    <citation type="submission" date="2012-09" db="EMBL/GenBank/DDBJ databases">
        <title>The Genome Sequence of Bacteroides oleiciplenus YIT 12058.</title>
        <authorList>
            <consortium name="The Broad Institute Genome Sequencing Platform"/>
            <person name="Earl A."/>
            <person name="Ward D."/>
            <person name="Feldgarden M."/>
            <person name="Gevers D."/>
            <person name="Morotomi M."/>
            <person name="Walker B."/>
            <person name="Young S.K."/>
            <person name="Zeng Q."/>
            <person name="Gargeya S."/>
            <person name="Fitzgerald M."/>
            <person name="Haas B."/>
            <person name="Abouelleil A."/>
            <person name="Alvarado L."/>
            <person name="Arachchi H.M."/>
            <person name="Berlin A.M."/>
            <person name="Chapman S.B."/>
            <person name="Goldberg J."/>
            <person name="Griggs A."/>
            <person name="Gujja S."/>
            <person name="Hansen M."/>
            <person name="Howarth C."/>
            <person name="Imamovic A."/>
            <person name="Larimer J."/>
            <person name="McCowen C."/>
            <person name="Montmayeur A."/>
            <person name="Murphy C."/>
            <person name="Neiman D."/>
            <person name="Pearson M."/>
            <person name="Priest M."/>
            <person name="Roberts A."/>
            <person name="Saif S."/>
            <person name="Shea T."/>
            <person name="Sisk P."/>
            <person name="Sykes S."/>
            <person name="Wortman J."/>
            <person name="Nusbaum C."/>
            <person name="Birren B."/>
        </authorList>
    </citation>
    <scope>NUCLEOTIDE SEQUENCE [LARGE SCALE GENOMIC DNA]</scope>
    <source>
        <strain evidence="9 10">YIT 12058</strain>
    </source>
</reference>
<keyword evidence="2 7" id="KW-0813">Transport</keyword>
<evidence type="ECO:0000256" key="1">
    <source>
        <dbReference type="ARBA" id="ARBA00004571"/>
    </source>
</evidence>
<dbReference type="InterPro" id="IPR039426">
    <property type="entry name" value="TonB-dep_rcpt-like"/>
</dbReference>
<dbReference type="InterPro" id="IPR008969">
    <property type="entry name" value="CarboxyPept-like_regulatory"/>
</dbReference>
<evidence type="ECO:0000256" key="5">
    <source>
        <dbReference type="ARBA" id="ARBA00023136"/>
    </source>
</evidence>
<dbReference type="PROSITE" id="PS52016">
    <property type="entry name" value="TONB_DEPENDENT_REC_3"/>
    <property type="match status" value="1"/>
</dbReference>
<name>K9EM15_9BACE</name>
<dbReference type="InterPro" id="IPR012910">
    <property type="entry name" value="Plug_dom"/>
</dbReference>
<dbReference type="HOGENOM" id="CLU_004317_0_2_10"/>
<dbReference type="AlphaFoldDB" id="K9EM15"/>
<keyword evidence="4 7" id="KW-0812">Transmembrane</keyword>
<dbReference type="NCBIfam" id="TIGR04056">
    <property type="entry name" value="OMP_RagA_SusC"/>
    <property type="match status" value="1"/>
</dbReference>
<keyword evidence="6 7" id="KW-0998">Cell outer membrane</keyword>
<dbReference type="InterPro" id="IPR036942">
    <property type="entry name" value="Beta-barrel_TonB_sf"/>
</dbReference>
<dbReference type="eggNOG" id="COG4771">
    <property type="taxonomic scope" value="Bacteria"/>
</dbReference>
<evidence type="ECO:0000259" key="8">
    <source>
        <dbReference type="Pfam" id="PF07715"/>
    </source>
</evidence>
<dbReference type="Gene3D" id="2.40.170.20">
    <property type="entry name" value="TonB-dependent receptor, beta-barrel domain"/>
    <property type="match status" value="1"/>
</dbReference>
<dbReference type="FunFam" id="2.60.40.1120:FF:000003">
    <property type="entry name" value="Outer membrane protein Omp121"/>
    <property type="match status" value="1"/>
</dbReference>
<evidence type="ECO:0000256" key="3">
    <source>
        <dbReference type="ARBA" id="ARBA00022452"/>
    </source>
</evidence>
<dbReference type="NCBIfam" id="TIGR04057">
    <property type="entry name" value="SusC_RagA_signa"/>
    <property type="match status" value="1"/>
</dbReference>
<accession>K9EM15</accession>
<dbReference type="Pfam" id="PF07715">
    <property type="entry name" value="Plug"/>
    <property type="match status" value="1"/>
</dbReference>
<dbReference type="InterPro" id="IPR037066">
    <property type="entry name" value="Plug_dom_sf"/>
</dbReference>
<organism evidence="9 10">
    <name type="scientific">Bacteroides oleiciplenus YIT 12058</name>
    <dbReference type="NCBI Taxonomy" id="742727"/>
    <lineage>
        <taxon>Bacteria</taxon>
        <taxon>Pseudomonadati</taxon>
        <taxon>Bacteroidota</taxon>
        <taxon>Bacteroidia</taxon>
        <taxon>Bacteroidales</taxon>
        <taxon>Bacteroidaceae</taxon>
        <taxon>Bacteroides</taxon>
    </lineage>
</organism>
<dbReference type="Gene3D" id="2.170.130.10">
    <property type="entry name" value="TonB-dependent receptor, plug domain"/>
    <property type="match status" value="1"/>
</dbReference>